<evidence type="ECO:0000313" key="11">
    <source>
        <dbReference type="EMBL" id="KHM53157.1"/>
    </source>
</evidence>
<protein>
    <recommendedName>
        <fullName evidence="10">Glycerol-3-phosphate acyltransferase</fullName>
    </recommendedName>
    <alternativeName>
        <fullName evidence="10">Acyl-PO4 G3P acyltransferase</fullName>
    </alternativeName>
    <alternativeName>
        <fullName evidence="10">Acyl-phosphate--glycerol-3-phosphate acyltransferase</fullName>
    </alternativeName>
    <alternativeName>
        <fullName evidence="10">G3P acyltransferase</fullName>
        <shortName evidence="10">GPAT</shortName>
        <ecNumber evidence="10">2.3.1.275</ecNumber>
    </alternativeName>
    <alternativeName>
        <fullName evidence="10">Lysophosphatidic acid synthase</fullName>
        <shortName evidence="10">LPA synthase</shortName>
    </alternativeName>
</protein>
<evidence type="ECO:0000256" key="2">
    <source>
        <dbReference type="ARBA" id="ARBA00022516"/>
    </source>
</evidence>
<dbReference type="NCBIfam" id="TIGR00023">
    <property type="entry name" value="glycerol-3-phosphate 1-O-acyltransferase PlsY"/>
    <property type="match status" value="1"/>
</dbReference>
<dbReference type="SMART" id="SM01207">
    <property type="entry name" value="G3P_acyltransf"/>
    <property type="match status" value="1"/>
</dbReference>
<feature type="transmembrane region" description="Helical" evidence="10">
    <location>
        <begin position="57"/>
        <end position="79"/>
    </location>
</feature>
<comment type="function">
    <text evidence="10">Catalyzes the transfer of an acyl group from acyl-phosphate (acyl-PO(4)) to glycerol-3-phosphate (G3P) to form lysophosphatidic acid (LPA). This enzyme utilizes acyl-phosphate as fatty acyl donor, but not acyl-CoA or acyl-ACP.</text>
</comment>
<dbReference type="EC" id="2.3.1.275" evidence="10"/>
<dbReference type="UniPathway" id="UPA00085"/>
<evidence type="ECO:0000256" key="7">
    <source>
        <dbReference type="ARBA" id="ARBA00023136"/>
    </source>
</evidence>
<evidence type="ECO:0000256" key="6">
    <source>
        <dbReference type="ARBA" id="ARBA00023098"/>
    </source>
</evidence>
<comment type="similarity">
    <text evidence="10">Belongs to the PlsY family.</text>
</comment>
<dbReference type="eggNOG" id="COG0344">
    <property type="taxonomic scope" value="Bacteria"/>
</dbReference>
<keyword evidence="3 10" id="KW-0808">Transferase</keyword>
<dbReference type="EMBL" id="JSCE01000009">
    <property type="protein sequence ID" value="KHM53157.1"/>
    <property type="molecule type" value="Genomic_DNA"/>
</dbReference>
<dbReference type="PANTHER" id="PTHR30309:SF0">
    <property type="entry name" value="GLYCEROL-3-PHOSPHATE ACYLTRANSFERASE-RELATED"/>
    <property type="match status" value="1"/>
</dbReference>
<dbReference type="GO" id="GO:0005886">
    <property type="term" value="C:plasma membrane"/>
    <property type="evidence" value="ECO:0007669"/>
    <property type="project" value="UniProtKB-SubCell"/>
</dbReference>
<keyword evidence="11" id="KW-0012">Acyltransferase</keyword>
<feature type="transmembrane region" description="Helical" evidence="10">
    <location>
        <begin position="85"/>
        <end position="103"/>
    </location>
</feature>
<dbReference type="HAMAP" id="MF_01043">
    <property type="entry name" value="PlsY"/>
    <property type="match status" value="1"/>
</dbReference>
<dbReference type="RefSeq" id="WP_039205703.1">
    <property type="nucleotide sequence ID" value="NZ_JSCE01000009.1"/>
</dbReference>
<accession>A0A0B2K542</accession>
<dbReference type="GO" id="GO:0008654">
    <property type="term" value="P:phospholipid biosynthetic process"/>
    <property type="evidence" value="ECO:0007669"/>
    <property type="project" value="UniProtKB-UniRule"/>
</dbReference>
<dbReference type="Proteomes" id="UP000030993">
    <property type="component" value="Unassembled WGS sequence"/>
</dbReference>
<proteinExistence type="inferred from homology"/>
<dbReference type="Pfam" id="PF02660">
    <property type="entry name" value="G3P_acyltransf"/>
    <property type="match status" value="1"/>
</dbReference>
<evidence type="ECO:0000256" key="9">
    <source>
        <dbReference type="ARBA" id="ARBA00023264"/>
    </source>
</evidence>
<name>A0A0B2K542_9FIRM</name>
<keyword evidence="7 10" id="KW-0472">Membrane</keyword>
<keyword evidence="12" id="KW-1185">Reference proteome</keyword>
<keyword evidence="6 10" id="KW-0443">Lipid metabolism</keyword>
<feature type="transmembrane region" description="Helical" evidence="10">
    <location>
        <begin position="152"/>
        <end position="180"/>
    </location>
</feature>
<reference evidence="11 12" key="1">
    <citation type="journal article" date="2013" name="PLoS ONE">
        <title>Identification and characterization of three novel lipases belonging to families II and V from Anaerovibrio lipolyticus 5ST.</title>
        <authorList>
            <person name="Prive F."/>
            <person name="Kaderbhai N.N."/>
            <person name="Girdwood S."/>
            <person name="Worgan H.J."/>
            <person name="Pinloche E."/>
            <person name="Scollan N.D."/>
            <person name="Huws S.A."/>
            <person name="Newbold C.J."/>
        </authorList>
    </citation>
    <scope>NUCLEOTIDE SEQUENCE [LARGE SCALE GENOMIC DNA]</scope>
    <source>
        <strain evidence="11 12">5S</strain>
    </source>
</reference>
<evidence type="ECO:0000256" key="8">
    <source>
        <dbReference type="ARBA" id="ARBA00023209"/>
    </source>
</evidence>
<evidence type="ECO:0000256" key="5">
    <source>
        <dbReference type="ARBA" id="ARBA00022989"/>
    </source>
</evidence>
<evidence type="ECO:0000256" key="3">
    <source>
        <dbReference type="ARBA" id="ARBA00022679"/>
    </source>
</evidence>
<keyword evidence="8 10" id="KW-0594">Phospholipid biosynthesis</keyword>
<keyword evidence="5 10" id="KW-1133">Transmembrane helix</keyword>
<evidence type="ECO:0000256" key="10">
    <source>
        <dbReference type="HAMAP-Rule" id="MF_01043"/>
    </source>
</evidence>
<comment type="pathway">
    <text evidence="10">Lipid metabolism; phospholipid metabolism.</text>
</comment>
<organism evidence="11 12">
    <name type="scientific">Anaerovibrio lipolyticus</name>
    <dbReference type="NCBI Taxonomy" id="82374"/>
    <lineage>
        <taxon>Bacteria</taxon>
        <taxon>Bacillati</taxon>
        <taxon>Bacillota</taxon>
        <taxon>Negativicutes</taxon>
        <taxon>Selenomonadales</taxon>
        <taxon>Selenomonadaceae</taxon>
        <taxon>Anaerovibrio</taxon>
    </lineage>
</organism>
<dbReference type="STRING" id="82374.NZ47_00550"/>
<dbReference type="InterPro" id="IPR003811">
    <property type="entry name" value="G3P_acylTferase_PlsY"/>
</dbReference>
<dbReference type="AlphaFoldDB" id="A0A0B2K542"/>
<dbReference type="GO" id="GO:0043772">
    <property type="term" value="F:acyl-phosphate glycerol-3-phosphate acyltransferase activity"/>
    <property type="evidence" value="ECO:0007669"/>
    <property type="project" value="UniProtKB-UniRule"/>
</dbReference>
<keyword evidence="9 10" id="KW-1208">Phospholipid metabolism</keyword>
<gene>
    <name evidence="10" type="primary">plsY</name>
    <name evidence="11" type="ORF">NZ47_00550</name>
</gene>
<comment type="caution">
    <text evidence="11">The sequence shown here is derived from an EMBL/GenBank/DDBJ whole genome shotgun (WGS) entry which is preliminary data.</text>
</comment>
<evidence type="ECO:0000256" key="4">
    <source>
        <dbReference type="ARBA" id="ARBA00022692"/>
    </source>
</evidence>
<comment type="catalytic activity">
    <reaction evidence="10">
        <text>an acyl phosphate + sn-glycerol 3-phosphate = a 1-acyl-sn-glycero-3-phosphate + phosphate</text>
        <dbReference type="Rhea" id="RHEA:34075"/>
        <dbReference type="ChEBI" id="CHEBI:43474"/>
        <dbReference type="ChEBI" id="CHEBI:57597"/>
        <dbReference type="ChEBI" id="CHEBI:57970"/>
        <dbReference type="ChEBI" id="CHEBI:59918"/>
        <dbReference type="EC" id="2.3.1.275"/>
    </reaction>
</comment>
<evidence type="ECO:0000256" key="1">
    <source>
        <dbReference type="ARBA" id="ARBA00022475"/>
    </source>
</evidence>
<feature type="transmembrane region" description="Helical" evidence="10">
    <location>
        <begin position="115"/>
        <end position="140"/>
    </location>
</feature>
<sequence>MLELIIACVLSYVIGSIPNGLILGKAVWGVDLREHGSKNIGATNAWRTIGKPAGISIFVLDMLKGFLGAGLGIYYAGGFPDHPEYGVICGILAVVGHSWSLFLKFKGGKSVSTGLGVLIMLMPVVAAIVFLVWLAIVFVTRYVSLGSIVGAALVPVLALIFDMPMVYIGFGTLAAIFIIYRHKSNIERLLNGTESKIKAAK</sequence>
<comment type="subcellular location">
    <subcellularLocation>
        <location evidence="10">Cell membrane</location>
        <topology evidence="10">Multi-pass membrane protein</topology>
    </subcellularLocation>
</comment>
<keyword evidence="4 10" id="KW-0812">Transmembrane</keyword>
<dbReference type="PANTHER" id="PTHR30309">
    <property type="entry name" value="INNER MEMBRANE PROTEIN YGIH"/>
    <property type="match status" value="1"/>
</dbReference>
<keyword evidence="2 10" id="KW-0444">Lipid biosynthesis</keyword>
<evidence type="ECO:0000313" key="12">
    <source>
        <dbReference type="Proteomes" id="UP000030993"/>
    </source>
</evidence>
<keyword evidence="1 10" id="KW-1003">Cell membrane</keyword>
<comment type="subunit">
    <text evidence="10">Probably interacts with PlsX.</text>
</comment>